<keyword evidence="3" id="KW-1266">Target cell cytoplasm</keyword>
<evidence type="ECO:0000256" key="3">
    <source>
        <dbReference type="ARBA" id="ARBA00022913"/>
    </source>
</evidence>
<accession>A0A1H4X752</accession>
<dbReference type="InterPro" id="IPR006914">
    <property type="entry name" value="VENN_dom"/>
</dbReference>
<evidence type="ECO:0000256" key="2">
    <source>
        <dbReference type="ARBA" id="ARBA00022656"/>
    </source>
</evidence>
<evidence type="ECO:0000256" key="1">
    <source>
        <dbReference type="ARBA" id="ARBA00004219"/>
    </source>
</evidence>
<protein>
    <submittedName>
        <fullName evidence="6">Filamentous hemagglutinin</fullName>
    </submittedName>
</protein>
<sequence>MWSVPFSFPSLGVSLTSEQVAALTHDIVWMENAEVNGEQVLVPVLYLANANNRLAANGALIQGRDVTLIAGKDLNNAGTLRASNNLSATATNDLVNSGLVEAGNRLDLQAGNNIVNKAGGIIAGRDVTLTAARGDVINERTVTTHESSSGYRSERTDFVDNAARIEAGNSLTLNAGRDINNVGGVLKSGADTTITAGRDVNLTSAEQIVSGERGRHRDQTITQYGSDIDVGQGLKVNAGRDITAIASQIDAKRDVSMSAVGDLTLASAADEQHSYSKSKKVTSQEDHVSQVSTTVNAGGSIVLNAGKDLNLIASRVSAGDEAYVYAGNDLNLETAANTDYSYYSKTKKGSMGKKSSTMIANGGEEAVSSAIQSKGKATLVALHDINIEGSKVNSDDAELRVMAGNDVNLTAAQNSEFSSSAKSKSGGFGFSSTSKASSDSSSSTWLTGSTLSGDTTLIQAGHDLLVSASNVVSTNQTILQARNDVLIESDTESFNAGHNQSTKKSGLISSGGIGVTLGSSKNSFTQSTHSETQKGSTVGSVLGDVNIIAGKNLTIRASDAIAGGDINLAGQNVSILAAQNQSSTQQTQESKNSGLTLALSGVVGEAVNTAYQTAQTARHEDDTRLAALQGVKAGLSGYQAYQAAQALNSGAEAGSFVGISLSLGTQKSSSTQTQEQSVSQGSGLTAGNNLRIVATGSGKAGFEDGDITIQGSKLQAGHDMVIAANRDLNLLAAANTQKVDGSNRSGGGAVGVSLGVGSSGAGLSIFASGNKGAGKETGNGTTWTETTLDAGNNLKIGSGRDTNLIGAQANAQQVVADVGRSLTLTSLQDTDRYDSKQTNVSGGASFTFGSMTASGSLSVSQDKIKSNFDSVQEQTGLFAGKGGYQINVGEHTQLNGSVIASTSSADKNTLSTGTLGWTDIGNKADFSSQHQSVSASSNGSMGEQFIGNMGSMLLVGANNSGHDRSTTHSAISGGTLVVRDKNSQQQDVSTLSRDVENANNALSPIFNKEKEQQRLQQAQLIGEIGNQTMDIVRTQGMIEARKAAQAELTPDQRNMPGADPNASYEDRQKYVAVLQATKAYKTTMATYGTGGSLQQAAQAVTAAIQGLAGGNIANALVGASAPYLAETIKQMTKGNEEARIMAHAVLGALTASVQGGNAAAGAAGAALAAGSTEAIMQAMFGTTNVKELSESQKQTISALVTLASGIAGGVIGGNSASAIAAAQVGKNAAENNDMFSFPPGTVAFSQAATSLAEYGVTHGYSEQEIADALKAQREGVGFEGPRPANALIQAWVVMIAGPLSVTELSVGIAAMGLGAAISGGANASYQLTTGEPFSYTDAFIAAVVGGLTQGKGFVVTQGVGLSGSYAGSVIKGEDPTYSLLGTAVGTTIGFKGGPIISEQLKPLVGDTAASVFGNMAGAGMSEVVGDEVKSLGDKK</sequence>
<dbReference type="Proteomes" id="UP000183114">
    <property type="component" value="Unassembled WGS sequence"/>
</dbReference>
<feature type="domain" description="VENN motif-containing" evidence="5">
    <location>
        <begin position="1186"/>
        <end position="1233"/>
    </location>
</feature>
<gene>
    <name evidence="6" type="ORF">SAMN04490185_2546</name>
</gene>
<proteinExistence type="predicted"/>
<evidence type="ECO:0000313" key="7">
    <source>
        <dbReference type="Proteomes" id="UP000183114"/>
    </source>
</evidence>
<evidence type="ECO:0000256" key="4">
    <source>
        <dbReference type="ARBA" id="ARBA00023026"/>
    </source>
</evidence>
<dbReference type="EMBL" id="FNTF01000002">
    <property type="protein sequence ID" value="SED00554.1"/>
    <property type="molecule type" value="Genomic_DNA"/>
</dbReference>
<dbReference type="InterPro" id="IPR025157">
    <property type="entry name" value="Hemagglutinin_rpt"/>
</dbReference>
<dbReference type="Pfam" id="PF13332">
    <property type="entry name" value="Fil_haemagg_2"/>
    <property type="match status" value="5"/>
</dbReference>
<keyword evidence="2" id="KW-0800">Toxin</keyword>
<dbReference type="GO" id="GO:0003824">
    <property type="term" value="F:catalytic activity"/>
    <property type="evidence" value="ECO:0007669"/>
    <property type="project" value="UniProtKB-ARBA"/>
</dbReference>
<dbReference type="Pfam" id="PF04829">
    <property type="entry name" value="PT-VENN"/>
    <property type="match status" value="1"/>
</dbReference>
<comment type="subcellular location">
    <subcellularLocation>
        <location evidence="1">Target cell</location>
        <location evidence="1">Target cell cytoplasm</location>
    </subcellularLocation>
</comment>
<dbReference type="GO" id="GO:0090729">
    <property type="term" value="F:toxin activity"/>
    <property type="evidence" value="ECO:0007669"/>
    <property type="project" value="UniProtKB-KW"/>
</dbReference>
<evidence type="ECO:0000313" key="6">
    <source>
        <dbReference type="EMBL" id="SED00554.1"/>
    </source>
</evidence>
<reference evidence="6 7" key="1">
    <citation type="submission" date="2016-10" db="EMBL/GenBank/DDBJ databases">
        <authorList>
            <person name="de Groot N.N."/>
        </authorList>
    </citation>
    <scope>NUCLEOTIDE SEQUENCE [LARGE SCALE GENOMIC DNA]</scope>
    <source>
        <strain evidence="6 7">BS3655</strain>
    </source>
</reference>
<keyword evidence="4" id="KW-0843">Virulence</keyword>
<evidence type="ECO:0000259" key="5">
    <source>
        <dbReference type="Pfam" id="PF04829"/>
    </source>
</evidence>
<organism evidence="6 7">
    <name type="scientific">Pseudomonas frederiksbergensis</name>
    <dbReference type="NCBI Taxonomy" id="104087"/>
    <lineage>
        <taxon>Bacteria</taxon>
        <taxon>Pseudomonadati</taxon>
        <taxon>Pseudomonadota</taxon>
        <taxon>Gammaproteobacteria</taxon>
        <taxon>Pseudomonadales</taxon>
        <taxon>Pseudomonadaceae</taxon>
        <taxon>Pseudomonas</taxon>
    </lineage>
</organism>
<name>A0A1H4X752_9PSED</name>